<dbReference type="Proteomes" id="UP000824120">
    <property type="component" value="Chromosome 6"/>
</dbReference>
<organism evidence="1 2">
    <name type="scientific">Solanum commersonii</name>
    <name type="common">Commerson's wild potato</name>
    <name type="synonym">Commerson's nightshade</name>
    <dbReference type="NCBI Taxonomy" id="4109"/>
    <lineage>
        <taxon>Eukaryota</taxon>
        <taxon>Viridiplantae</taxon>
        <taxon>Streptophyta</taxon>
        <taxon>Embryophyta</taxon>
        <taxon>Tracheophyta</taxon>
        <taxon>Spermatophyta</taxon>
        <taxon>Magnoliopsida</taxon>
        <taxon>eudicotyledons</taxon>
        <taxon>Gunneridae</taxon>
        <taxon>Pentapetalae</taxon>
        <taxon>asterids</taxon>
        <taxon>lamiids</taxon>
        <taxon>Solanales</taxon>
        <taxon>Solanaceae</taxon>
        <taxon>Solanoideae</taxon>
        <taxon>Solaneae</taxon>
        <taxon>Solanum</taxon>
    </lineage>
</organism>
<evidence type="ECO:0000313" key="2">
    <source>
        <dbReference type="Proteomes" id="UP000824120"/>
    </source>
</evidence>
<reference evidence="1 2" key="1">
    <citation type="submission" date="2020-09" db="EMBL/GenBank/DDBJ databases">
        <title>De no assembly of potato wild relative species, Solanum commersonii.</title>
        <authorList>
            <person name="Cho K."/>
        </authorList>
    </citation>
    <scope>NUCLEOTIDE SEQUENCE [LARGE SCALE GENOMIC DNA]</scope>
    <source>
        <strain evidence="1">LZ3.2</strain>
        <tissue evidence="1">Leaf</tissue>
    </source>
</reference>
<dbReference type="EMBL" id="JACXVP010000006">
    <property type="protein sequence ID" value="KAG5601010.1"/>
    <property type="molecule type" value="Genomic_DNA"/>
</dbReference>
<dbReference type="AlphaFoldDB" id="A0A9J5YKV2"/>
<accession>A0A9J5YKV2</accession>
<evidence type="ECO:0000313" key="1">
    <source>
        <dbReference type="EMBL" id="KAG5601010.1"/>
    </source>
</evidence>
<proteinExistence type="predicted"/>
<protein>
    <submittedName>
        <fullName evidence="1">Uncharacterized protein</fullName>
    </submittedName>
</protein>
<name>A0A9J5YKV2_SOLCO</name>
<gene>
    <name evidence="1" type="ORF">H5410_032380</name>
</gene>
<keyword evidence="2" id="KW-1185">Reference proteome</keyword>
<comment type="caution">
    <text evidence="1">The sequence shown here is derived from an EMBL/GenBank/DDBJ whole genome shotgun (WGS) entry which is preliminary data.</text>
</comment>
<sequence length="242" mass="27207">MTGQSWECQLDAPPVAVYGLHVLFGTGSITESYQVSKGHIMPRLTLQSMDDTLKQSNLTHARLDGRTLALLVHCRSHLTSVGARSASQTRPILTALRPTMLKLIWAPQVPTQTILWNMDCNIPFGLTWSLCHHLTNCEFIVQGLFTSGEGHNNKQETVKYEDQRSNSYCSNIELGSQSPIRCQTKQTSGDMFDDFQEDKRKYSKSLDVLSSAFLSCTVTFTISSGPPRDFKENWPYLSNLIR</sequence>